<dbReference type="GO" id="GO:0003700">
    <property type="term" value="F:DNA-binding transcription factor activity"/>
    <property type="evidence" value="ECO:0007669"/>
    <property type="project" value="InterPro"/>
</dbReference>
<dbReference type="CDD" id="cd05013">
    <property type="entry name" value="SIS_RpiR"/>
    <property type="match status" value="1"/>
</dbReference>
<organism evidence="6 7">
    <name type="scientific">Anaerostipes butyraticus</name>
    <dbReference type="NCBI Taxonomy" id="645466"/>
    <lineage>
        <taxon>Bacteria</taxon>
        <taxon>Bacillati</taxon>
        <taxon>Bacillota</taxon>
        <taxon>Clostridia</taxon>
        <taxon>Lachnospirales</taxon>
        <taxon>Lachnospiraceae</taxon>
        <taxon>Anaerostipes</taxon>
    </lineage>
</organism>
<keyword evidence="3" id="KW-0804">Transcription</keyword>
<feature type="domain" description="HTH rpiR-type" evidence="4">
    <location>
        <begin position="1"/>
        <end position="77"/>
    </location>
</feature>
<dbReference type="GO" id="GO:0097367">
    <property type="term" value="F:carbohydrate derivative binding"/>
    <property type="evidence" value="ECO:0007669"/>
    <property type="project" value="InterPro"/>
</dbReference>
<dbReference type="PROSITE" id="PS51464">
    <property type="entry name" value="SIS"/>
    <property type="match status" value="1"/>
</dbReference>
<reference evidence="6" key="1">
    <citation type="submission" date="2020-06" db="EMBL/GenBank/DDBJ databases">
        <title>Characterization of fructooligosaccharide metabolism and fructooligosaccharide-degrading enzymes in human commensal butyrate producers.</title>
        <authorList>
            <person name="Tanno H."/>
            <person name="Fujii T."/>
            <person name="Hirano K."/>
            <person name="Maeno S."/>
            <person name="Tonozuka T."/>
            <person name="Sakamoto M."/>
            <person name="Ohkuma M."/>
            <person name="Tochio T."/>
            <person name="Endo A."/>
        </authorList>
    </citation>
    <scope>NUCLEOTIDE SEQUENCE</scope>
    <source>
        <strain evidence="6">JCM 17466</strain>
    </source>
</reference>
<dbReference type="InterPro" id="IPR046348">
    <property type="entry name" value="SIS_dom_sf"/>
</dbReference>
<accession>A0A916Q5H1</accession>
<keyword evidence="7" id="KW-1185">Reference proteome</keyword>
<dbReference type="InterPro" id="IPR036388">
    <property type="entry name" value="WH-like_DNA-bd_sf"/>
</dbReference>
<dbReference type="PROSITE" id="PS51071">
    <property type="entry name" value="HTH_RPIR"/>
    <property type="match status" value="1"/>
</dbReference>
<dbReference type="GO" id="GO:1901135">
    <property type="term" value="P:carbohydrate derivative metabolic process"/>
    <property type="evidence" value="ECO:0007669"/>
    <property type="project" value="InterPro"/>
</dbReference>
<dbReference type="InterPro" id="IPR035472">
    <property type="entry name" value="RpiR-like_SIS"/>
</dbReference>
<keyword evidence="2" id="KW-0238">DNA-binding</keyword>
<dbReference type="Pfam" id="PF01380">
    <property type="entry name" value="SIS"/>
    <property type="match status" value="1"/>
</dbReference>
<feature type="domain" description="SIS" evidence="5">
    <location>
        <begin position="126"/>
        <end position="268"/>
    </location>
</feature>
<evidence type="ECO:0000256" key="1">
    <source>
        <dbReference type="ARBA" id="ARBA00023015"/>
    </source>
</evidence>
<dbReference type="SUPFAM" id="SSF53697">
    <property type="entry name" value="SIS domain"/>
    <property type="match status" value="1"/>
</dbReference>
<comment type="caution">
    <text evidence="6">The sequence shown here is derived from an EMBL/GenBank/DDBJ whole genome shotgun (WGS) entry which is preliminary data.</text>
</comment>
<gene>
    <name evidence="6" type="ORF">ANBU17_10790</name>
</gene>
<evidence type="ECO:0000256" key="3">
    <source>
        <dbReference type="ARBA" id="ARBA00023163"/>
    </source>
</evidence>
<dbReference type="AlphaFoldDB" id="A0A916Q5H1"/>
<dbReference type="Gene3D" id="1.10.10.10">
    <property type="entry name" value="Winged helix-like DNA-binding domain superfamily/Winged helix DNA-binding domain"/>
    <property type="match status" value="1"/>
</dbReference>
<keyword evidence="1" id="KW-0805">Transcription regulation</keyword>
<dbReference type="InterPro" id="IPR009057">
    <property type="entry name" value="Homeodomain-like_sf"/>
</dbReference>
<dbReference type="RefSeq" id="WP_201310455.1">
    <property type="nucleotide sequence ID" value="NZ_BLYI01000027.1"/>
</dbReference>
<evidence type="ECO:0000259" key="5">
    <source>
        <dbReference type="PROSITE" id="PS51464"/>
    </source>
</evidence>
<dbReference type="Gene3D" id="3.40.50.10490">
    <property type="entry name" value="Glucose-6-phosphate isomerase like protein, domain 1"/>
    <property type="match status" value="1"/>
</dbReference>
<dbReference type="InterPro" id="IPR001347">
    <property type="entry name" value="SIS_dom"/>
</dbReference>
<evidence type="ECO:0000259" key="4">
    <source>
        <dbReference type="PROSITE" id="PS51071"/>
    </source>
</evidence>
<protein>
    <submittedName>
        <fullName evidence="6">RpiR family transcriptional regulator</fullName>
    </submittedName>
</protein>
<dbReference type="InterPro" id="IPR047640">
    <property type="entry name" value="RpiR-like"/>
</dbReference>
<evidence type="ECO:0000313" key="6">
    <source>
        <dbReference type="EMBL" id="GFO84732.1"/>
    </source>
</evidence>
<dbReference type="EMBL" id="BLYI01000027">
    <property type="protein sequence ID" value="GFO84732.1"/>
    <property type="molecule type" value="Genomic_DNA"/>
</dbReference>
<name>A0A916Q5H1_9FIRM</name>
<dbReference type="Proteomes" id="UP000613208">
    <property type="component" value="Unassembled WGS sequence"/>
</dbReference>
<evidence type="ECO:0000313" key="7">
    <source>
        <dbReference type="Proteomes" id="UP000613208"/>
    </source>
</evidence>
<evidence type="ECO:0000256" key="2">
    <source>
        <dbReference type="ARBA" id="ARBA00023125"/>
    </source>
</evidence>
<dbReference type="PANTHER" id="PTHR30514:SF10">
    <property type="entry name" value="MURR_RPIR FAMILY TRANSCRIPTIONAL REGULATOR"/>
    <property type="match status" value="1"/>
</dbReference>
<dbReference type="Pfam" id="PF01418">
    <property type="entry name" value="HTH_6"/>
    <property type="match status" value="1"/>
</dbReference>
<sequence>MYLFQKIEEMMMRYEDARKTIGDFVLKEQKDLHKYTIGEIAEKTYTSKSTVTRFAKTLGYSGWKAFMKDFVAEQRYQMENQGNADANFPFEKGDSTEVIMRRIKQVQIESIEDTYNLMEPAMVDLAVKHLLNARHIVIFGLSPNIYLGELFRRKMVTIGKQVDIAGLGETGIISRTLTEQDCAIVISYSGNNEYAEPAIHIKTMLSNHVPVIGITSGGDNYIRKSLNCVLTMSSRERLYTKISNFATEESIIYILNVLFSCYFAEDYENNKVFKIKNSKMLEYDRNAILKEMQDL</sequence>
<dbReference type="PANTHER" id="PTHR30514">
    <property type="entry name" value="GLUCOKINASE"/>
    <property type="match status" value="1"/>
</dbReference>
<dbReference type="InterPro" id="IPR000281">
    <property type="entry name" value="HTH_RpiR"/>
</dbReference>
<proteinExistence type="predicted"/>
<dbReference type="GO" id="GO:0003677">
    <property type="term" value="F:DNA binding"/>
    <property type="evidence" value="ECO:0007669"/>
    <property type="project" value="UniProtKB-KW"/>
</dbReference>
<dbReference type="SUPFAM" id="SSF46689">
    <property type="entry name" value="Homeodomain-like"/>
    <property type="match status" value="1"/>
</dbReference>